<evidence type="ECO:0000313" key="2">
    <source>
        <dbReference type="WBParaSite" id="ALUE_0000051301-mRNA-1"/>
    </source>
</evidence>
<evidence type="ECO:0000313" key="1">
    <source>
        <dbReference type="Proteomes" id="UP000036681"/>
    </source>
</evidence>
<keyword evidence="1" id="KW-1185">Reference proteome</keyword>
<name>A0A0M3HG68_ASCLU</name>
<protein>
    <submittedName>
        <fullName evidence="2">Uncharacterized protein</fullName>
    </submittedName>
</protein>
<organism evidence="1 2">
    <name type="scientific">Ascaris lumbricoides</name>
    <name type="common">Giant roundworm</name>
    <dbReference type="NCBI Taxonomy" id="6252"/>
    <lineage>
        <taxon>Eukaryota</taxon>
        <taxon>Metazoa</taxon>
        <taxon>Ecdysozoa</taxon>
        <taxon>Nematoda</taxon>
        <taxon>Chromadorea</taxon>
        <taxon>Rhabditida</taxon>
        <taxon>Spirurina</taxon>
        <taxon>Ascaridomorpha</taxon>
        <taxon>Ascaridoidea</taxon>
        <taxon>Ascarididae</taxon>
        <taxon>Ascaris</taxon>
    </lineage>
</organism>
<dbReference type="Proteomes" id="UP000036681">
    <property type="component" value="Unplaced"/>
</dbReference>
<dbReference type="WBParaSite" id="ALUE_0000051301-mRNA-1">
    <property type="protein sequence ID" value="ALUE_0000051301-mRNA-1"/>
    <property type="gene ID" value="ALUE_0000051301"/>
</dbReference>
<proteinExistence type="predicted"/>
<sequence length="46" mass="5135">MARAVPTLNFRLLFFKFQHGEASDTSVSIIASGRCLLLVTYNLAYV</sequence>
<dbReference type="AlphaFoldDB" id="A0A0M3HG68"/>
<accession>A0A0M3HG68</accession>
<reference evidence="2" key="1">
    <citation type="submission" date="2017-02" db="UniProtKB">
        <authorList>
            <consortium name="WormBaseParasite"/>
        </authorList>
    </citation>
    <scope>IDENTIFICATION</scope>
</reference>